<dbReference type="EMBL" id="CMJT01000007">
    <property type="protein sequence ID" value="CKA92091.1"/>
    <property type="molecule type" value="Genomic_DNA"/>
</dbReference>
<accession>A0A0T8U7A9</accession>
<dbReference type="AlphaFoldDB" id="A0A0T8U7A9"/>
<dbReference type="Proteomes" id="UP000041827">
    <property type="component" value="Unassembled WGS sequence"/>
</dbReference>
<dbReference type="InterPro" id="IPR011664">
    <property type="entry name" value="Abi_system_AbiD/AbiF-like"/>
</dbReference>
<name>A0A0T8U7A9_9STRE</name>
<dbReference type="Pfam" id="PF07751">
    <property type="entry name" value="Abi_2"/>
    <property type="match status" value="1"/>
</dbReference>
<proteinExistence type="predicted"/>
<dbReference type="RefSeq" id="WP_000658132.1">
    <property type="nucleotide sequence ID" value="NZ_CGVP01000010.1"/>
</dbReference>
<reference evidence="2" key="1">
    <citation type="submission" date="2015-03" db="EMBL/GenBank/DDBJ databases">
        <authorList>
            <consortium name="Pathogen Informatics"/>
        </authorList>
    </citation>
    <scope>NUCLEOTIDE SEQUENCE [LARGE SCALE GENOMIC DNA]</scope>
    <source>
        <strain evidence="2">SMRU2248</strain>
    </source>
</reference>
<protein>
    <submittedName>
        <fullName evidence="1">Abortive infection phage resistance protein</fullName>
    </submittedName>
</protein>
<evidence type="ECO:0000313" key="1">
    <source>
        <dbReference type="EMBL" id="CKA92091.1"/>
    </source>
</evidence>
<gene>
    <name evidence="1" type="ORF">ERS021757_00971</name>
</gene>
<accession>A0A1S9ZJT7</accession>
<organism evidence="1 2">
    <name type="scientific">Streptococcus pseudopneumoniae</name>
    <dbReference type="NCBI Taxonomy" id="257758"/>
    <lineage>
        <taxon>Bacteria</taxon>
        <taxon>Bacillati</taxon>
        <taxon>Bacillota</taxon>
        <taxon>Bacilli</taxon>
        <taxon>Lactobacillales</taxon>
        <taxon>Streptococcaceae</taxon>
        <taxon>Streptococcus</taxon>
    </lineage>
</organism>
<sequence length="316" mass="37240">MKEHKTFNQQLTILRNRGVVVPTNGKPKRFLEQENYYNVINGYKDLFLVKDSNNRPVEPEIYQKGTHFNELKALFLFDRELRILLLKYLLIFENSIKTTVAYEFSKKHPRKNAYLDIANFVDNDPKKVLQQISILTKTIHDKVDRTGAIKHYIEEHGEVPLWVLVNFLTMGNIANFYNILTDSTKNIIAKFYTDKYRIQNKDNTFRLSSADLSACLKVANLVRNICAHDERLYNVNLRNVRISQIANHFGIRRYDNKRFIVVILFLKIVLDKKDFQRLYKALMNLFNQYADEFKTVVFDDILNTMGIDLTELEKLS</sequence>
<evidence type="ECO:0000313" key="2">
    <source>
        <dbReference type="Proteomes" id="UP000041827"/>
    </source>
</evidence>